<comment type="caution">
    <text evidence="1">The sequence shown here is derived from an EMBL/GenBank/DDBJ whole genome shotgun (WGS) entry which is preliminary data.</text>
</comment>
<accession>A0ABP6T3M7</accession>
<evidence type="ECO:0000313" key="2">
    <source>
        <dbReference type="Proteomes" id="UP001501676"/>
    </source>
</evidence>
<gene>
    <name evidence="1" type="ORF">GCM10020369_49670</name>
</gene>
<keyword evidence="2" id="KW-1185">Reference proteome</keyword>
<dbReference type="EMBL" id="BAAAYN010000032">
    <property type="protein sequence ID" value="GAA3391492.1"/>
    <property type="molecule type" value="Genomic_DNA"/>
</dbReference>
<dbReference type="Proteomes" id="UP001501676">
    <property type="component" value="Unassembled WGS sequence"/>
</dbReference>
<proteinExistence type="predicted"/>
<organism evidence="1 2">
    <name type="scientific">Cryptosporangium minutisporangium</name>
    <dbReference type="NCBI Taxonomy" id="113569"/>
    <lineage>
        <taxon>Bacteria</taxon>
        <taxon>Bacillati</taxon>
        <taxon>Actinomycetota</taxon>
        <taxon>Actinomycetes</taxon>
        <taxon>Cryptosporangiales</taxon>
        <taxon>Cryptosporangiaceae</taxon>
        <taxon>Cryptosporangium</taxon>
    </lineage>
</organism>
<evidence type="ECO:0000313" key="1">
    <source>
        <dbReference type="EMBL" id="GAA3391492.1"/>
    </source>
</evidence>
<name>A0ABP6T3M7_9ACTN</name>
<sequence length="139" mass="15044">MRIVCSPFILGTRFNLVTPLPVVVRVGRTEAGGATVEYRGRGVAAPGASGRGAWGMGTNGNRHERLSGGALGWHRRYVVDDVETARALIAEHVVDPGNPRYCGSATHVYPGEWPCYRRSWAELVLQADARGEIDARESA</sequence>
<reference evidence="2" key="1">
    <citation type="journal article" date="2019" name="Int. J. Syst. Evol. Microbiol.">
        <title>The Global Catalogue of Microorganisms (GCM) 10K type strain sequencing project: providing services to taxonomists for standard genome sequencing and annotation.</title>
        <authorList>
            <consortium name="The Broad Institute Genomics Platform"/>
            <consortium name="The Broad Institute Genome Sequencing Center for Infectious Disease"/>
            <person name="Wu L."/>
            <person name="Ma J."/>
        </authorList>
    </citation>
    <scope>NUCLEOTIDE SEQUENCE [LARGE SCALE GENOMIC DNA]</scope>
    <source>
        <strain evidence="2">JCM 9458</strain>
    </source>
</reference>
<protein>
    <submittedName>
        <fullName evidence="1">Uncharacterized protein</fullName>
    </submittedName>
</protein>